<evidence type="ECO:0000256" key="1">
    <source>
        <dbReference type="SAM" id="MobiDB-lite"/>
    </source>
</evidence>
<reference evidence="2 3" key="1">
    <citation type="submission" date="2018-06" db="EMBL/GenBank/DDBJ databases">
        <title>Complete Genomes of Monosporascus.</title>
        <authorList>
            <person name="Robinson A.J."/>
            <person name="Natvig D.O."/>
        </authorList>
    </citation>
    <scope>NUCLEOTIDE SEQUENCE [LARGE SCALE GENOMIC DNA]</scope>
    <source>
        <strain evidence="2 3">CBS 110550</strain>
    </source>
</reference>
<dbReference type="Proteomes" id="UP000293360">
    <property type="component" value="Unassembled WGS sequence"/>
</dbReference>
<feature type="region of interest" description="Disordered" evidence="1">
    <location>
        <begin position="1"/>
        <end position="41"/>
    </location>
</feature>
<name>A0A4Q4TID3_9PEZI</name>
<dbReference type="EMBL" id="QJNU01000135">
    <property type="protein sequence ID" value="RYP06338.1"/>
    <property type="molecule type" value="Genomic_DNA"/>
</dbReference>
<feature type="region of interest" description="Disordered" evidence="1">
    <location>
        <begin position="72"/>
        <end position="111"/>
    </location>
</feature>
<organism evidence="2 3">
    <name type="scientific">Monosporascus ibericus</name>
    <dbReference type="NCBI Taxonomy" id="155417"/>
    <lineage>
        <taxon>Eukaryota</taxon>
        <taxon>Fungi</taxon>
        <taxon>Dikarya</taxon>
        <taxon>Ascomycota</taxon>
        <taxon>Pezizomycotina</taxon>
        <taxon>Sordariomycetes</taxon>
        <taxon>Xylariomycetidae</taxon>
        <taxon>Xylariales</taxon>
        <taxon>Xylariales incertae sedis</taxon>
        <taxon>Monosporascus</taxon>
    </lineage>
</organism>
<evidence type="ECO:0000313" key="2">
    <source>
        <dbReference type="EMBL" id="RYP06338.1"/>
    </source>
</evidence>
<evidence type="ECO:0000313" key="3">
    <source>
        <dbReference type="Proteomes" id="UP000293360"/>
    </source>
</evidence>
<feature type="compositionally biased region" description="Basic and acidic residues" evidence="1">
    <location>
        <begin position="72"/>
        <end position="86"/>
    </location>
</feature>
<sequence>MAIRQPSPSWMNTPRPLEEPEELTSSSYDNPDSCPPPPALHLSFRHRQVYAPPITETPLNLLMIRLMRKEKEAREVERDIAQKEQGAEAEDQGGRGEAGSGEKPHAPGTSYIKEVPYKIVQRTNGNTWAGSTLFRKLAVTS</sequence>
<protein>
    <submittedName>
        <fullName evidence="2">Uncharacterized protein</fullName>
    </submittedName>
</protein>
<feature type="compositionally biased region" description="Polar residues" evidence="1">
    <location>
        <begin position="1"/>
        <end position="12"/>
    </location>
</feature>
<accession>A0A4Q4TID3</accession>
<comment type="caution">
    <text evidence="2">The sequence shown here is derived from an EMBL/GenBank/DDBJ whole genome shotgun (WGS) entry which is preliminary data.</text>
</comment>
<proteinExistence type="predicted"/>
<gene>
    <name evidence="2" type="ORF">DL764_003215</name>
</gene>
<dbReference type="AlphaFoldDB" id="A0A4Q4TID3"/>
<keyword evidence="3" id="KW-1185">Reference proteome</keyword>